<proteinExistence type="predicted"/>
<evidence type="ECO:0000313" key="3">
    <source>
        <dbReference type="Proteomes" id="UP000245678"/>
    </source>
</evidence>
<feature type="region of interest" description="Disordered" evidence="1">
    <location>
        <begin position="51"/>
        <end position="80"/>
    </location>
</feature>
<accession>A0A316GV46</accession>
<evidence type="ECO:0008006" key="4">
    <source>
        <dbReference type="Google" id="ProtNLM"/>
    </source>
</evidence>
<gene>
    <name evidence="2" type="ORF">LX99_04905</name>
</gene>
<dbReference type="AlphaFoldDB" id="A0A316GV46"/>
<evidence type="ECO:0000313" key="2">
    <source>
        <dbReference type="EMBL" id="PWK67684.1"/>
    </source>
</evidence>
<reference evidence="2 3" key="1">
    <citation type="submission" date="2018-05" db="EMBL/GenBank/DDBJ databases">
        <title>Genomic Encyclopedia of Archaeal and Bacterial Type Strains, Phase II (KMG-II): from individual species to whole genera.</title>
        <authorList>
            <person name="Goeker M."/>
        </authorList>
    </citation>
    <scope>NUCLEOTIDE SEQUENCE [LARGE SCALE GENOMIC DNA]</scope>
    <source>
        <strain evidence="2 3">DSM 19975</strain>
    </source>
</reference>
<name>A0A316GV46_9SPHI</name>
<dbReference type="EMBL" id="QGHA01000018">
    <property type="protein sequence ID" value="PWK67684.1"/>
    <property type="molecule type" value="Genomic_DNA"/>
</dbReference>
<protein>
    <recommendedName>
        <fullName evidence="4">Mutator family transposase</fullName>
    </recommendedName>
</protein>
<keyword evidence="3" id="KW-1185">Reference proteome</keyword>
<dbReference type="Proteomes" id="UP000245678">
    <property type="component" value="Unassembled WGS sequence"/>
</dbReference>
<evidence type="ECO:0000256" key="1">
    <source>
        <dbReference type="SAM" id="MobiDB-lite"/>
    </source>
</evidence>
<organism evidence="2 3">
    <name type="scientific">Mucilaginibacter oryzae</name>
    <dbReference type="NCBI Taxonomy" id="468058"/>
    <lineage>
        <taxon>Bacteria</taxon>
        <taxon>Pseudomonadati</taxon>
        <taxon>Bacteroidota</taxon>
        <taxon>Sphingobacteriia</taxon>
        <taxon>Sphingobacteriales</taxon>
        <taxon>Sphingobacteriaceae</taxon>
        <taxon>Mucilaginibacter</taxon>
    </lineage>
</organism>
<feature type="non-terminal residue" evidence="2">
    <location>
        <position position="80"/>
    </location>
</feature>
<feature type="compositionally biased region" description="Basic residues" evidence="1">
    <location>
        <begin position="66"/>
        <end position="80"/>
    </location>
</feature>
<sequence length="80" mass="8843">MKEKKEGFDFEQFKAEAIQGLYEGKKMGGTDGLFAPMLKHLLEAMLEGEQENHLEASKASGLANRRNGKTSKKVRSVQSG</sequence>
<comment type="caution">
    <text evidence="2">The sequence shown here is derived from an EMBL/GenBank/DDBJ whole genome shotgun (WGS) entry which is preliminary data.</text>
</comment>